<dbReference type="RefSeq" id="WP_009142596.1">
    <property type="nucleotide sequence ID" value="NZ_GL830953.1"/>
</dbReference>
<keyword evidence="2" id="KW-1185">Reference proteome</keyword>
<dbReference type="STRING" id="762983.HMPREF9444_00373"/>
<dbReference type="HOGENOM" id="CLU_2132246_0_0_6"/>
<protein>
    <submittedName>
        <fullName evidence="1">Uncharacterized protein</fullName>
    </submittedName>
</protein>
<dbReference type="Proteomes" id="UP000018458">
    <property type="component" value="Unassembled WGS sequence"/>
</dbReference>
<evidence type="ECO:0000313" key="1">
    <source>
        <dbReference type="EMBL" id="EFY07790.1"/>
    </source>
</evidence>
<organism evidence="1 2">
    <name type="scientific">Succinatimonas hippei (strain DSM 22608 / JCM 16073 / KCTC 15190 / YIT 12066)</name>
    <dbReference type="NCBI Taxonomy" id="762983"/>
    <lineage>
        <taxon>Bacteria</taxon>
        <taxon>Pseudomonadati</taxon>
        <taxon>Pseudomonadota</taxon>
        <taxon>Gammaproteobacteria</taxon>
        <taxon>Aeromonadales</taxon>
        <taxon>Succinivibrionaceae</taxon>
        <taxon>Succinatimonas</taxon>
    </lineage>
</organism>
<dbReference type="EMBL" id="AEVO01000015">
    <property type="protein sequence ID" value="EFY07790.1"/>
    <property type="molecule type" value="Genomic_DNA"/>
</dbReference>
<gene>
    <name evidence="1" type="ORF">HMPREF9444_00373</name>
</gene>
<dbReference type="AlphaFoldDB" id="E8LI58"/>
<name>E8LI58_SUCHY</name>
<comment type="caution">
    <text evidence="1">The sequence shown here is derived from an EMBL/GenBank/DDBJ whole genome shotgun (WGS) entry which is preliminary data.</text>
</comment>
<accession>E8LI58</accession>
<sequence>MKISKLDKVRYATYAVHYLMNMDTYNEETFEIYTKRFTKDFKKFMQNLDVILTSLNIEHKGFLKYASYDPDLDFVNYFDDIDIDIYRSYPNALREIDNEKQSEKLQDLADLVF</sequence>
<evidence type="ECO:0000313" key="2">
    <source>
        <dbReference type="Proteomes" id="UP000018458"/>
    </source>
</evidence>
<reference evidence="1 2" key="1">
    <citation type="submission" date="2011-01" db="EMBL/GenBank/DDBJ databases">
        <authorList>
            <person name="Weinstock G."/>
            <person name="Sodergren E."/>
            <person name="Clifton S."/>
            <person name="Fulton L."/>
            <person name="Fulton B."/>
            <person name="Courtney L."/>
            <person name="Fronick C."/>
            <person name="Harrison M."/>
            <person name="Strong C."/>
            <person name="Farmer C."/>
            <person name="Delahaunty K."/>
            <person name="Markovic C."/>
            <person name="Hall O."/>
            <person name="Minx P."/>
            <person name="Tomlinson C."/>
            <person name="Mitreva M."/>
            <person name="Hou S."/>
            <person name="Chen J."/>
            <person name="Wollam A."/>
            <person name="Pepin K.H."/>
            <person name="Johnson M."/>
            <person name="Bhonagiri V."/>
            <person name="Zhang X."/>
            <person name="Suruliraj S."/>
            <person name="Warren W."/>
            <person name="Chinwalla A."/>
            <person name="Mardis E.R."/>
            <person name="Wilson R.K."/>
        </authorList>
    </citation>
    <scope>NUCLEOTIDE SEQUENCE [LARGE SCALE GENOMIC DNA]</scope>
    <source>
        <strain evidence="2">DSM 22608 / JCM 16073 / KCTC 15190 / YIT 12066</strain>
    </source>
</reference>
<proteinExistence type="predicted"/>